<dbReference type="SUPFAM" id="SSF111038">
    <property type="entry name" value="YjbQ-like"/>
    <property type="match status" value="1"/>
</dbReference>
<dbReference type="EMBL" id="CAEZXP010000004">
    <property type="protein sequence ID" value="CAB4701878.1"/>
    <property type="molecule type" value="Genomic_DNA"/>
</dbReference>
<accession>A0A6J6PZC8</accession>
<dbReference type="NCBIfam" id="TIGR00149">
    <property type="entry name" value="TIGR00149_YjbQ"/>
    <property type="match status" value="1"/>
</dbReference>
<name>A0A6J6PZC8_9ZZZZ</name>
<evidence type="ECO:0000313" key="2">
    <source>
        <dbReference type="EMBL" id="CAB4701878.1"/>
    </source>
</evidence>
<protein>
    <submittedName>
        <fullName evidence="2">Unannotated protein</fullName>
    </submittedName>
</protein>
<dbReference type="AlphaFoldDB" id="A0A6J6PZC8"/>
<sequence>MHEFAVTSERKTQLIDVTERVREAVAGATGAAVLVYVPHTTAAITINEKIDPVLVEDLEAFFEKVVGDDWGWRHDDKDGPNGASHGRASVAGAHVLVPLHDGKLVLGTYQALFLCEFDGPKPRKVYVSVLQ</sequence>
<dbReference type="InterPro" id="IPR001602">
    <property type="entry name" value="UPF0047_YjbQ-like"/>
</dbReference>
<dbReference type="PANTHER" id="PTHR30615:SF8">
    <property type="entry name" value="UPF0047 PROTEIN C4A8.02C"/>
    <property type="match status" value="1"/>
</dbReference>
<organism evidence="2">
    <name type="scientific">freshwater metagenome</name>
    <dbReference type="NCBI Taxonomy" id="449393"/>
    <lineage>
        <taxon>unclassified sequences</taxon>
        <taxon>metagenomes</taxon>
        <taxon>ecological metagenomes</taxon>
    </lineage>
</organism>
<gene>
    <name evidence="2" type="ORF">UFOPK2399_01415</name>
</gene>
<dbReference type="Gene3D" id="2.60.120.460">
    <property type="entry name" value="YjbQ-like"/>
    <property type="match status" value="1"/>
</dbReference>
<dbReference type="PIRSF" id="PIRSF004681">
    <property type="entry name" value="UCP004681"/>
    <property type="match status" value="1"/>
</dbReference>
<dbReference type="Pfam" id="PF01894">
    <property type="entry name" value="YjbQ"/>
    <property type="match status" value="1"/>
</dbReference>
<dbReference type="InterPro" id="IPR035917">
    <property type="entry name" value="YjbQ-like_sf"/>
</dbReference>
<reference evidence="2" key="1">
    <citation type="submission" date="2020-05" db="EMBL/GenBank/DDBJ databases">
        <authorList>
            <person name="Chiriac C."/>
            <person name="Salcher M."/>
            <person name="Ghai R."/>
            <person name="Kavagutti S V."/>
        </authorList>
    </citation>
    <scope>NUCLEOTIDE SEQUENCE</scope>
</reference>
<proteinExistence type="inferred from homology"/>
<comment type="similarity">
    <text evidence="1">Belongs to the UPF0047 family.</text>
</comment>
<dbReference type="PANTHER" id="PTHR30615">
    <property type="entry name" value="UNCHARACTERIZED PROTEIN YJBQ-RELATED"/>
    <property type="match status" value="1"/>
</dbReference>
<evidence type="ECO:0000256" key="1">
    <source>
        <dbReference type="ARBA" id="ARBA00005534"/>
    </source>
</evidence>